<keyword evidence="2" id="KW-0732">Signal</keyword>
<evidence type="ECO:0000313" key="4">
    <source>
        <dbReference type="EMBL" id="MCS0607985.1"/>
    </source>
</evidence>
<proteinExistence type="predicted"/>
<feature type="chain" id="PRO_5046428486" evidence="2">
    <location>
        <begin position="23"/>
        <end position="342"/>
    </location>
</feature>
<dbReference type="InterPro" id="IPR049492">
    <property type="entry name" value="BD-FAE-like_dom"/>
</dbReference>
<evidence type="ECO:0000313" key="5">
    <source>
        <dbReference type="Proteomes" id="UP001205861"/>
    </source>
</evidence>
<dbReference type="Pfam" id="PF20434">
    <property type="entry name" value="BD-FAE"/>
    <property type="match status" value="1"/>
</dbReference>
<organism evidence="4 5">
    <name type="scientific">Massilia solisilvae</name>
    <dbReference type="NCBI Taxonomy" id="1811225"/>
    <lineage>
        <taxon>Bacteria</taxon>
        <taxon>Pseudomonadati</taxon>
        <taxon>Pseudomonadota</taxon>
        <taxon>Betaproteobacteria</taxon>
        <taxon>Burkholderiales</taxon>
        <taxon>Oxalobacteraceae</taxon>
        <taxon>Telluria group</taxon>
        <taxon>Massilia</taxon>
    </lineage>
</organism>
<accession>A0ABT2BHQ7</accession>
<evidence type="ECO:0000256" key="2">
    <source>
        <dbReference type="SAM" id="SignalP"/>
    </source>
</evidence>
<feature type="domain" description="BD-FAE-like" evidence="3">
    <location>
        <begin position="69"/>
        <end position="288"/>
    </location>
</feature>
<dbReference type="SUPFAM" id="SSF53474">
    <property type="entry name" value="alpha/beta-Hydrolases"/>
    <property type="match status" value="1"/>
</dbReference>
<dbReference type="EMBL" id="JANUGV010000001">
    <property type="protein sequence ID" value="MCS0607985.1"/>
    <property type="molecule type" value="Genomic_DNA"/>
</dbReference>
<keyword evidence="1 4" id="KW-0378">Hydrolase</keyword>
<reference evidence="4 5" key="1">
    <citation type="submission" date="2022-08" db="EMBL/GenBank/DDBJ databases">
        <title>Reclassification of Massilia species as members of the genera Telluria, Duganella, Pseudoduganella, Mokoshia gen. nov. and Zemynaea gen. nov. using orthogonal and non-orthogonal genome-based approaches.</title>
        <authorList>
            <person name="Bowman J.P."/>
        </authorList>
    </citation>
    <scope>NUCLEOTIDE SEQUENCE [LARGE SCALE GENOMIC DNA]</scope>
    <source>
        <strain evidence="4 5">JCM 31607</strain>
    </source>
</reference>
<gene>
    <name evidence="4" type="ORF">NX773_07395</name>
</gene>
<dbReference type="GO" id="GO:0016787">
    <property type="term" value="F:hydrolase activity"/>
    <property type="evidence" value="ECO:0007669"/>
    <property type="project" value="UniProtKB-KW"/>
</dbReference>
<dbReference type="PANTHER" id="PTHR48081">
    <property type="entry name" value="AB HYDROLASE SUPERFAMILY PROTEIN C4A8.06C"/>
    <property type="match status" value="1"/>
</dbReference>
<name>A0ABT2BHQ7_9BURK</name>
<evidence type="ECO:0000256" key="1">
    <source>
        <dbReference type="ARBA" id="ARBA00022801"/>
    </source>
</evidence>
<dbReference type="Gene3D" id="3.40.50.1820">
    <property type="entry name" value="alpha/beta hydrolase"/>
    <property type="match status" value="1"/>
</dbReference>
<dbReference type="InterPro" id="IPR029058">
    <property type="entry name" value="AB_hydrolase_fold"/>
</dbReference>
<dbReference type="InterPro" id="IPR050300">
    <property type="entry name" value="GDXG_lipolytic_enzyme"/>
</dbReference>
<evidence type="ECO:0000259" key="3">
    <source>
        <dbReference type="Pfam" id="PF20434"/>
    </source>
</evidence>
<dbReference type="RefSeq" id="WP_258855662.1">
    <property type="nucleotide sequence ID" value="NZ_JANUGV010000001.1"/>
</dbReference>
<sequence length="342" mass="35576">MPTHLWRPGAVLALAVAGLAQAQPFQPQVAASVVEQDRYPQGQPAFPRGVTGLPGLVYATDPGYAPLRLDLYLPPGAASSAPRPLVVFVHDGGWHGGSRRTNGAFADWPLALAALAARGYVVASIDYRLAPQANFPAPVQDVKDALRWLRSKAGAYGIDRAKVLVWGAGAGAHLAALAAVSCGAAGLDRPASGGRPNPAIGAAATPPPPSDESACVRAAVAWYGAYDLLALRSMPQANSFLGCGAANCDPQRRLASPVNYVDASVPPFLIVHGMEDTFFAVSQASTLDRVIRARGGSAELILLPGVGHAFIGSSADATRAASQRAWERTVDFIARMLPPARP</sequence>
<comment type="caution">
    <text evidence="4">The sequence shown here is derived from an EMBL/GenBank/DDBJ whole genome shotgun (WGS) entry which is preliminary data.</text>
</comment>
<dbReference type="Proteomes" id="UP001205861">
    <property type="component" value="Unassembled WGS sequence"/>
</dbReference>
<protein>
    <submittedName>
        <fullName evidence="4">Alpha/beta hydrolase</fullName>
    </submittedName>
</protein>
<dbReference type="PANTHER" id="PTHR48081:SF13">
    <property type="entry name" value="ALPHA_BETA HYDROLASE"/>
    <property type="match status" value="1"/>
</dbReference>
<feature type="signal peptide" evidence="2">
    <location>
        <begin position="1"/>
        <end position="22"/>
    </location>
</feature>
<keyword evidence="5" id="KW-1185">Reference proteome</keyword>